<evidence type="ECO:0000256" key="1">
    <source>
        <dbReference type="SAM" id="Coils"/>
    </source>
</evidence>
<protein>
    <submittedName>
        <fullName evidence="3">Uncharacterized protein</fullName>
    </submittedName>
</protein>
<dbReference type="WBParaSite" id="nRc.2.0.1.t15918-RA">
    <property type="protein sequence ID" value="nRc.2.0.1.t15918-RA"/>
    <property type="gene ID" value="nRc.2.0.1.g15918"/>
</dbReference>
<reference evidence="3" key="1">
    <citation type="submission" date="2022-11" db="UniProtKB">
        <authorList>
            <consortium name="WormBaseParasite"/>
        </authorList>
    </citation>
    <scope>IDENTIFICATION</scope>
</reference>
<keyword evidence="1" id="KW-0175">Coiled coil</keyword>
<sequence>SFTHNAPRPIGVPPGRSVANSDRFTIIFKQSSKNRRQYNFRYDIARECFEVNGTNDLLNKTMEDLAQCDNVRPNATATNAEMERLQKRLLETESAMQKILSQLDTLSQNFDTSKAETLKRDTEDTLRKFENTLKDEKTCDTDFFEKNASVDDAISSDELYIRDLDKAFADFRHFTDAYLKDKGRSLSGKDESFADSLKKLYWVMRIVVAFIRTMDSVGVILSWTAKQVLQSVTTNWAQKCFLTNSKAKKLGNRLVSYLVFRDAFRALGWLFTSDRTIGSGLESKSNNNVFGLLLMKGKNGTQT</sequence>
<evidence type="ECO:0000313" key="2">
    <source>
        <dbReference type="Proteomes" id="UP000887565"/>
    </source>
</evidence>
<dbReference type="AlphaFoldDB" id="A0A915IP07"/>
<evidence type="ECO:0000313" key="3">
    <source>
        <dbReference type="WBParaSite" id="nRc.2.0.1.t15918-RA"/>
    </source>
</evidence>
<name>A0A915IP07_ROMCU</name>
<accession>A0A915IP07</accession>
<organism evidence="2 3">
    <name type="scientific">Romanomermis culicivorax</name>
    <name type="common">Nematode worm</name>
    <dbReference type="NCBI Taxonomy" id="13658"/>
    <lineage>
        <taxon>Eukaryota</taxon>
        <taxon>Metazoa</taxon>
        <taxon>Ecdysozoa</taxon>
        <taxon>Nematoda</taxon>
        <taxon>Enoplea</taxon>
        <taxon>Dorylaimia</taxon>
        <taxon>Mermithida</taxon>
        <taxon>Mermithoidea</taxon>
        <taxon>Mermithidae</taxon>
        <taxon>Romanomermis</taxon>
    </lineage>
</organism>
<feature type="coiled-coil region" evidence="1">
    <location>
        <begin position="75"/>
        <end position="102"/>
    </location>
</feature>
<keyword evidence="2" id="KW-1185">Reference proteome</keyword>
<proteinExistence type="predicted"/>
<dbReference type="Proteomes" id="UP000887565">
    <property type="component" value="Unplaced"/>
</dbReference>